<sequence>MDDKINSKPQSFYGFPSNVPIQLKQAYAQRGIKKLFQWQSECLSDSSLFAPEYSNLIYSAPTSAGKTLIAEVLAACNCLETGRRAIFVLPYISVAREKLLYLQSLWRSIGLVVKPFIGASSTSVNGWSAAVCTIEKANALLNALIEVDSAHEIGTVVVDELHILFESERGAVVENLIAKLLFISKQDNSSNKIQIIGLSATLGDNELHKMLADWIDARTFQTEFRPLELHEYLVHENGHIFNLLENGEKCRELDENFIIKGDNKCIIGITLEALLQSQSILIFCPTKAEAEQSAILLAKYLKYCLDKGEANRFPELSSILPREKISEAIEYFRQKNACSERDLLQCIGQGVAFHHAGLTIEEREVIEALFRSGYLRVLVSTSTLSSGVNLPAHRVLIRTSAGGPVPLSFVTYSQMVGRAGRQGQTISAGESYLLCNATDWLAVQRQIQRRTFNRPKRTFGRLLLETINSSLCKNLGDVNNLIENCLFSQQARSLDEELTYLIQLKVITLGGDSLAEFDEEKSDSDNINVQNQPEIGPDNSFDKQTTTKSTLVRPTQLGRAVLASSLDLRTALQVFDGLKKAMQSICLDTELHMLYLVTPVNNLAINENSINWNFFHKQWTKLSEERRRVAHRIGISEEFFMQKLGGRSFPRDHPLLNLHVRFLASLILYELINEKALQDVAKIWGINRGLLQSLQQQAATYAYMIVSFCDRLGWVHLKTLLDDFAERLQFGIRRDLTELVRIQGIDAIRARAFHRMGIESLVSLANCPLIRVCTVLRKAVPFKINSDTVGLNLEDGVEEKNTWLHDEPPTYERVAAKTLIERAKIAIKEKIKAFKIVNFPTFISKSDVNLSLRFDTSVLSVLDNDDGEDKLAESTAVADLSKSILEEAWLSEDESNNNSSNALLGGVSLLATTDEESAVDSLCDSFSPLRLEKPMIIFNDPQNTNNNTKEKKILPIFNIEDFKENIPPEFLENGKKKTLEKENNKDLTRTAMKNSWASKASVSSINTKEVPNATTMPSSPFQSPRAKKFATTKEINCELKNINSNNKNCNKIKTKIEKTKMAVINPICSCTTIKQILAIFTECWLLILDDNVLLAYDDDFDQTLVFHSFPLSTLPENFCKICKNSSTLLFSILEHPRIRKWVFCGLEFLRKLRVFLPECNENNQQKLIESKNLWCLQTLDVLTNGNGPSELLESNSNIKLLTSTKLLNILERFTSSNKFALKMYKKLSNSNQKISPTLLLQTIQFLSRTIFNEIKNNKENKYLIFDNNLLDLYMKSMVITSKMESVGIKLDRRKAGKMVSYILEKMVFIEGEIYKLAGERFNLDSASEVSKILFIKLQLNLPEHIISNNNCKTRKRHRRHFPTNASVLKQINHPICVKIEKWRRMANALSCLRSLLASVSSGDSRIYTHFENIGTITGRVCCFSPNLQFISKKSLFDEKTASSVRSIFVVPNGRILLAVDYSQLELRILCALSEDLELAKMLKEEDPFERISIEFGRSINSKNNEKGNLKKENNNEIVGIGREKAKQLCYAIIYGMGATTLGNELKIQTEEAQLLIDGFFKLFPKVKYWINKNIEKSKENGYSTTFLVINTILIGKRIKKKYLHKMLWRDVGTASELFRQAMIKVDEKLKEISNAQLVMQLHDELLIEVDESCLEKCALTVKECMEEINLNKSTTKEETNNFFVNFPVKLSIGRDWGSLTKLEASLIL</sequence>
<dbReference type="GO" id="GO:0003677">
    <property type="term" value="F:DNA binding"/>
    <property type="evidence" value="ECO:0007669"/>
    <property type="project" value="InterPro"/>
</dbReference>
<dbReference type="Pfam" id="PF21099">
    <property type="entry name" value="POLQ_helical"/>
    <property type="match status" value="1"/>
</dbReference>
<dbReference type="InterPro" id="IPR019760">
    <property type="entry name" value="DNA-dir_DNA_pol_A_CS"/>
</dbReference>
<evidence type="ECO:0000259" key="14">
    <source>
        <dbReference type="PROSITE" id="PS51194"/>
    </source>
</evidence>
<evidence type="ECO:0000256" key="10">
    <source>
        <dbReference type="ARBA" id="ARBA00023242"/>
    </source>
</evidence>
<dbReference type="PANTHER" id="PTHR10133">
    <property type="entry name" value="DNA POLYMERASE I"/>
    <property type="match status" value="1"/>
</dbReference>
<dbReference type="InterPro" id="IPR014001">
    <property type="entry name" value="Helicase_ATP-bd"/>
</dbReference>
<dbReference type="InterPro" id="IPR001650">
    <property type="entry name" value="Helicase_C-like"/>
</dbReference>
<reference evidence="15 16" key="1">
    <citation type="submission" date="2020-08" db="EMBL/GenBank/DDBJ databases">
        <authorList>
            <person name="Koutsovoulos G."/>
            <person name="Danchin GJ E."/>
        </authorList>
    </citation>
    <scope>NUCLEOTIDE SEQUENCE [LARGE SCALE GENOMIC DNA]</scope>
</reference>
<feature type="region of interest" description="Disordered" evidence="12">
    <location>
        <begin position="520"/>
        <end position="549"/>
    </location>
</feature>
<dbReference type="PRINTS" id="PR00868">
    <property type="entry name" value="DNAPOLI"/>
</dbReference>
<dbReference type="Gene3D" id="1.10.150.20">
    <property type="entry name" value="5' to 3' exonuclease, C-terminal subdomain"/>
    <property type="match status" value="1"/>
</dbReference>
<evidence type="ECO:0000256" key="9">
    <source>
        <dbReference type="ARBA" id="ARBA00023204"/>
    </source>
</evidence>
<dbReference type="Proteomes" id="UP000580250">
    <property type="component" value="Unassembled WGS sequence"/>
</dbReference>
<evidence type="ECO:0000313" key="16">
    <source>
        <dbReference type="Proteomes" id="UP000580250"/>
    </source>
</evidence>
<evidence type="ECO:0000313" key="15">
    <source>
        <dbReference type="EMBL" id="CAD2176867.1"/>
    </source>
</evidence>
<dbReference type="PROSITE" id="PS51192">
    <property type="entry name" value="HELICASE_ATP_BIND_1"/>
    <property type="match status" value="1"/>
</dbReference>
<dbReference type="InterPro" id="IPR001098">
    <property type="entry name" value="DNA-dir_DNA_pol_A_palm_dom"/>
</dbReference>
<evidence type="ECO:0000256" key="4">
    <source>
        <dbReference type="ARBA" id="ARBA00022695"/>
    </source>
</evidence>
<dbReference type="InterPro" id="IPR048960">
    <property type="entry name" value="POLQ-like_helical"/>
</dbReference>
<evidence type="ECO:0000256" key="8">
    <source>
        <dbReference type="ARBA" id="ARBA00022932"/>
    </source>
</evidence>
<evidence type="ECO:0000256" key="11">
    <source>
        <dbReference type="ARBA" id="ARBA00049244"/>
    </source>
</evidence>
<feature type="domain" description="Helicase ATP-binding" evidence="13">
    <location>
        <begin position="47"/>
        <end position="220"/>
    </location>
</feature>
<dbReference type="Gene3D" id="3.40.50.300">
    <property type="entry name" value="P-loop containing nucleotide triphosphate hydrolases"/>
    <property type="match status" value="2"/>
</dbReference>
<dbReference type="InterPro" id="IPR027417">
    <property type="entry name" value="P-loop_NTPase"/>
</dbReference>
<dbReference type="SMART" id="SM00487">
    <property type="entry name" value="DEXDc"/>
    <property type="match status" value="1"/>
</dbReference>
<dbReference type="Pfam" id="PF00271">
    <property type="entry name" value="Helicase_C"/>
    <property type="match status" value="1"/>
</dbReference>
<dbReference type="PROSITE" id="PS51194">
    <property type="entry name" value="HELICASE_CTER"/>
    <property type="match status" value="1"/>
</dbReference>
<dbReference type="GO" id="GO:0006261">
    <property type="term" value="P:DNA-templated DNA replication"/>
    <property type="evidence" value="ECO:0007669"/>
    <property type="project" value="InterPro"/>
</dbReference>
<keyword evidence="9" id="KW-0234">DNA repair</keyword>
<keyword evidence="8" id="KW-0239">DNA-directed DNA polymerase</keyword>
<dbReference type="SUPFAM" id="SSF56672">
    <property type="entry name" value="DNA/RNA polymerases"/>
    <property type="match status" value="1"/>
</dbReference>
<dbReference type="Gene3D" id="3.30.70.370">
    <property type="match status" value="1"/>
</dbReference>
<dbReference type="GO" id="GO:0005634">
    <property type="term" value="C:nucleus"/>
    <property type="evidence" value="ECO:0007669"/>
    <property type="project" value="UniProtKB-SubCell"/>
</dbReference>
<dbReference type="CDD" id="cd18026">
    <property type="entry name" value="DEXHc_POLQ-like"/>
    <property type="match status" value="1"/>
</dbReference>
<dbReference type="Pfam" id="PF00476">
    <property type="entry name" value="DNA_pol_A"/>
    <property type="match status" value="1"/>
</dbReference>
<organism evidence="15 16">
    <name type="scientific">Meloidogyne enterolobii</name>
    <name type="common">Root-knot nematode worm</name>
    <name type="synonym">Meloidogyne mayaguensis</name>
    <dbReference type="NCBI Taxonomy" id="390850"/>
    <lineage>
        <taxon>Eukaryota</taxon>
        <taxon>Metazoa</taxon>
        <taxon>Ecdysozoa</taxon>
        <taxon>Nematoda</taxon>
        <taxon>Chromadorea</taxon>
        <taxon>Rhabditida</taxon>
        <taxon>Tylenchina</taxon>
        <taxon>Tylenchomorpha</taxon>
        <taxon>Tylenchoidea</taxon>
        <taxon>Meloidogynidae</taxon>
        <taxon>Meloidogyninae</taxon>
        <taxon>Meloidogyne</taxon>
    </lineage>
</organism>
<evidence type="ECO:0000256" key="2">
    <source>
        <dbReference type="ARBA" id="ARBA00012417"/>
    </source>
</evidence>
<dbReference type="SMART" id="SM00490">
    <property type="entry name" value="HELICc"/>
    <property type="match status" value="1"/>
</dbReference>
<protein>
    <recommendedName>
        <fullName evidence="2">DNA-directed DNA polymerase</fullName>
        <ecNumber evidence="2">2.7.7.7</ecNumber>
    </recommendedName>
</protein>
<dbReference type="InterPro" id="IPR043502">
    <property type="entry name" value="DNA/RNA_pol_sf"/>
</dbReference>
<dbReference type="PROSITE" id="PS00447">
    <property type="entry name" value="DNA_POLYMERASE_A"/>
    <property type="match status" value="1"/>
</dbReference>
<keyword evidence="5" id="KW-0547">Nucleotide-binding</keyword>
<dbReference type="GO" id="GO:0005524">
    <property type="term" value="F:ATP binding"/>
    <property type="evidence" value="ECO:0007669"/>
    <property type="project" value="UniProtKB-KW"/>
</dbReference>
<comment type="subcellular location">
    <subcellularLocation>
        <location evidence="1">Nucleus</location>
    </subcellularLocation>
</comment>
<evidence type="ECO:0000256" key="3">
    <source>
        <dbReference type="ARBA" id="ARBA00022679"/>
    </source>
</evidence>
<dbReference type="PANTHER" id="PTHR10133:SF62">
    <property type="entry name" value="DNA POLYMERASE THETA"/>
    <property type="match status" value="1"/>
</dbReference>
<name>A0A6V7VPG7_MELEN</name>
<dbReference type="Pfam" id="PF00270">
    <property type="entry name" value="DEAD"/>
    <property type="match status" value="1"/>
</dbReference>
<comment type="catalytic activity">
    <reaction evidence="11">
        <text>DNA(n) + a 2'-deoxyribonucleoside 5'-triphosphate = DNA(n+1) + diphosphate</text>
        <dbReference type="Rhea" id="RHEA:22508"/>
        <dbReference type="Rhea" id="RHEA-COMP:17339"/>
        <dbReference type="Rhea" id="RHEA-COMP:17340"/>
        <dbReference type="ChEBI" id="CHEBI:33019"/>
        <dbReference type="ChEBI" id="CHEBI:61560"/>
        <dbReference type="ChEBI" id="CHEBI:173112"/>
        <dbReference type="EC" id="2.7.7.7"/>
    </reaction>
</comment>
<evidence type="ECO:0000256" key="7">
    <source>
        <dbReference type="ARBA" id="ARBA00022840"/>
    </source>
</evidence>
<evidence type="ECO:0000256" key="5">
    <source>
        <dbReference type="ARBA" id="ARBA00022741"/>
    </source>
</evidence>
<keyword evidence="6" id="KW-0227">DNA damage</keyword>
<evidence type="ECO:0000259" key="13">
    <source>
        <dbReference type="PROSITE" id="PS51192"/>
    </source>
</evidence>
<comment type="caution">
    <text evidence="15">The sequence shown here is derived from an EMBL/GenBank/DDBJ whole genome shotgun (WGS) entry which is preliminary data.</text>
</comment>
<proteinExistence type="predicted"/>
<dbReference type="GO" id="GO:0003887">
    <property type="term" value="F:DNA-directed DNA polymerase activity"/>
    <property type="evidence" value="ECO:0007669"/>
    <property type="project" value="UniProtKB-KW"/>
</dbReference>
<dbReference type="InterPro" id="IPR002298">
    <property type="entry name" value="DNA_polymerase_A"/>
</dbReference>
<keyword evidence="10" id="KW-0539">Nucleus</keyword>
<keyword evidence="4" id="KW-0548">Nucleotidyltransferase</keyword>
<keyword evidence="3" id="KW-0808">Transferase</keyword>
<dbReference type="GO" id="GO:0097681">
    <property type="term" value="P:double-strand break repair via alternative nonhomologous end joining"/>
    <property type="evidence" value="ECO:0007669"/>
    <property type="project" value="TreeGrafter"/>
</dbReference>
<dbReference type="SUPFAM" id="SSF158702">
    <property type="entry name" value="Sec63 N-terminal domain-like"/>
    <property type="match status" value="1"/>
</dbReference>
<accession>A0A6V7VPG7</accession>
<dbReference type="FunFam" id="3.40.50.300:FF:000813">
    <property type="entry name" value="helicase POLQ-like isoform X1"/>
    <property type="match status" value="1"/>
</dbReference>
<dbReference type="Gene3D" id="1.20.1060.10">
    <property type="entry name" value="Taq DNA Polymerase, Chain T, domain 4"/>
    <property type="match status" value="1"/>
</dbReference>
<dbReference type="EMBL" id="CAJEWN010000285">
    <property type="protein sequence ID" value="CAD2176867.1"/>
    <property type="molecule type" value="Genomic_DNA"/>
</dbReference>
<dbReference type="SUPFAM" id="SSF52540">
    <property type="entry name" value="P-loop containing nucleoside triphosphate hydrolases"/>
    <property type="match status" value="1"/>
</dbReference>
<gene>
    <name evidence="15" type="ORF">MENT_LOCUS28705</name>
</gene>
<evidence type="ECO:0000256" key="12">
    <source>
        <dbReference type="SAM" id="MobiDB-lite"/>
    </source>
</evidence>
<dbReference type="EC" id="2.7.7.7" evidence="2"/>
<dbReference type="InterPro" id="IPR011545">
    <property type="entry name" value="DEAD/DEAH_box_helicase_dom"/>
</dbReference>
<dbReference type="SMART" id="SM00482">
    <property type="entry name" value="POLAc"/>
    <property type="match status" value="1"/>
</dbReference>
<dbReference type="Gene3D" id="1.10.3380.20">
    <property type="match status" value="1"/>
</dbReference>
<keyword evidence="7" id="KW-0067">ATP-binding</keyword>
<evidence type="ECO:0000256" key="1">
    <source>
        <dbReference type="ARBA" id="ARBA00004123"/>
    </source>
</evidence>
<dbReference type="CDD" id="cd18795">
    <property type="entry name" value="SF2_C_Ski2"/>
    <property type="match status" value="1"/>
</dbReference>
<feature type="domain" description="Helicase C-terminal" evidence="14">
    <location>
        <begin position="270"/>
        <end position="467"/>
    </location>
</feature>
<evidence type="ECO:0000256" key="6">
    <source>
        <dbReference type="ARBA" id="ARBA00022763"/>
    </source>
</evidence>
<dbReference type="OrthoDB" id="2320933at2759"/>